<keyword evidence="3" id="KW-1185">Reference proteome</keyword>
<dbReference type="Pfam" id="PF00702">
    <property type="entry name" value="Hydrolase"/>
    <property type="match status" value="1"/>
</dbReference>
<dbReference type="PANTHER" id="PTHR46191:SF2">
    <property type="entry name" value="HALOACID DEHALOGENASE-LIKE HYDROLASE DOMAIN-CONTAINING PROTEIN 3"/>
    <property type="match status" value="1"/>
</dbReference>
<dbReference type="InterPro" id="IPR051828">
    <property type="entry name" value="HAD-like_hydrolase_domain"/>
</dbReference>
<dbReference type="SUPFAM" id="SSF56784">
    <property type="entry name" value="HAD-like"/>
    <property type="match status" value="1"/>
</dbReference>
<protein>
    <submittedName>
        <fullName evidence="2">HAD-like protein</fullName>
    </submittedName>
</protein>
<dbReference type="GO" id="GO:0016791">
    <property type="term" value="F:phosphatase activity"/>
    <property type="evidence" value="ECO:0007669"/>
    <property type="project" value="UniProtKB-ARBA"/>
</dbReference>
<name>A0A6A7C4F9_9PEZI</name>
<dbReference type="EMBL" id="MU005966">
    <property type="protein sequence ID" value="KAF2862340.1"/>
    <property type="molecule type" value="Genomic_DNA"/>
</dbReference>
<accession>A0A6A7C4F9</accession>
<dbReference type="InterPro" id="IPR044924">
    <property type="entry name" value="HAD-SF_hydro_IA_REG-2-like_cap"/>
</dbReference>
<gene>
    <name evidence="2" type="ORF">K470DRAFT_255974</name>
</gene>
<dbReference type="InterPro" id="IPR023214">
    <property type="entry name" value="HAD_sf"/>
</dbReference>
<proteinExistence type="predicted"/>
<dbReference type="OrthoDB" id="444127at2759"/>
<dbReference type="InterPro" id="IPR006439">
    <property type="entry name" value="HAD-SF_hydro_IA"/>
</dbReference>
<dbReference type="InterPro" id="IPR036412">
    <property type="entry name" value="HAD-like_sf"/>
</dbReference>
<dbReference type="Proteomes" id="UP000799421">
    <property type="component" value="Unassembled WGS sequence"/>
</dbReference>
<evidence type="ECO:0000313" key="2">
    <source>
        <dbReference type="EMBL" id="KAF2862340.1"/>
    </source>
</evidence>
<dbReference type="GO" id="GO:0005634">
    <property type="term" value="C:nucleus"/>
    <property type="evidence" value="ECO:0007669"/>
    <property type="project" value="TreeGrafter"/>
</dbReference>
<dbReference type="PANTHER" id="PTHR46191">
    <property type="match status" value="1"/>
</dbReference>
<dbReference type="AlphaFoldDB" id="A0A6A7C4F9"/>
<dbReference type="Gene3D" id="1.10.150.720">
    <property type="entry name" value="Haloacid dehalogenase-like hydrolase"/>
    <property type="match status" value="1"/>
</dbReference>
<evidence type="ECO:0000313" key="3">
    <source>
        <dbReference type="Proteomes" id="UP000799421"/>
    </source>
</evidence>
<evidence type="ECO:0000256" key="1">
    <source>
        <dbReference type="SAM" id="MobiDB-lite"/>
    </source>
</evidence>
<dbReference type="NCBIfam" id="TIGR01549">
    <property type="entry name" value="HAD-SF-IA-v1"/>
    <property type="match status" value="1"/>
</dbReference>
<sequence>MPQKNLLLTLDAFNTLFYPRLPIAKQYHLLAKRHLSNPPDPQTIEVNFRSAFKTLRQQYPNYGKANALSPEKWWGEVITQTFAPREASGDPNFDDRGKDPTSEDINSHNPRRSRTHPLPLVGGTPPVHRPTSVPEGLINDLLHHFSTNEAYTLSPSAGEFLKSLKGSSGSVRDDGVKVGVISNSDPRVTSILTSLGVMGMVDFTVTSWEVGVGKPSPEIFREAERRAGRDASLWRKVHVGDSWEEDVLGAEGAGWEGILFSLDGQEDRGITTLGDGKRVRSFKELASLLGLNHER</sequence>
<dbReference type="Gene3D" id="3.40.50.1000">
    <property type="entry name" value="HAD superfamily/HAD-like"/>
    <property type="match status" value="1"/>
</dbReference>
<reference evidence="2" key="1">
    <citation type="journal article" date="2020" name="Stud. Mycol.">
        <title>101 Dothideomycetes genomes: a test case for predicting lifestyles and emergence of pathogens.</title>
        <authorList>
            <person name="Haridas S."/>
            <person name="Albert R."/>
            <person name="Binder M."/>
            <person name="Bloem J."/>
            <person name="Labutti K."/>
            <person name="Salamov A."/>
            <person name="Andreopoulos B."/>
            <person name="Baker S."/>
            <person name="Barry K."/>
            <person name="Bills G."/>
            <person name="Bluhm B."/>
            <person name="Cannon C."/>
            <person name="Castanera R."/>
            <person name="Culley D."/>
            <person name="Daum C."/>
            <person name="Ezra D."/>
            <person name="Gonzalez J."/>
            <person name="Henrissat B."/>
            <person name="Kuo A."/>
            <person name="Liang C."/>
            <person name="Lipzen A."/>
            <person name="Lutzoni F."/>
            <person name="Magnuson J."/>
            <person name="Mondo S."/>
            <person name="Nolan M."/>
            <person name="Ohm R."/>
            <person name="Pangilinan J."/>
            <person name="Park H.-J."/>
            <person name="Ramirez L."/>
            <person name="Alfaro M."/>
            <person name="Sun H."/>
            <person name="Tritt A."/>
            <person name="Yoshinaga Y."/>
            <person name="Zwiers L.-H."/>
            <person name="Turgeon B."/>
            <person name="Goodwin S."/>
            <person name="Spatafora J."/>
            <person name="Crous P."/>
            <person name="Grigoriev I."/>
        </authorList>
    </citation>
    <scope>NUCLEOTIDE SEQUENCE</scope>
    <source>
        <strain evidence="2">CBS 480.64</strain>
    </source>
</reference>
<organism evidence="2 3">
    <name type="scientific">Piedraia hortae CBS 480.64</name>
    <dbReference type="NCBI Taxonomy" id="1314780"/>
    <lineage>
        <taxon>Eukaryota</taxon>
        <taxon>Fungi</taxon>
        <taxon>Dikarya</taxon>
        <taxon>Ascomycota</taxon>
        <taxon>Pezizomycotina</taxon>
        <taxon>Dothideomycetes</taxon>
        <taxon>Dothideomycetidae</taxon>
        <taxon>Capnodiales</taxon>
        <taxon>Piedraiaceae</taxon>
        <taxon>Piedraia</taxon>
    </lineage>
</organism>
<feature type="region of interest" description="Disordered" evidence="1">
    <location>
        <begin position="84"/>
        <end position="134"/>
    </location>
</feature>